<feature type="domain" description="Nudix hydrolase" evidence="4">
    <location>
        <begin position="5"/>
        <end position="138"/>
    </location>
</feature>
<dbReference type="EMBL" id="JBHSOF010000056">
    <property type="protein sequence ID" value="MFC5667402.1"/>
    <property type="molecule type" value="Genomic_DNA"/>
</dbReference>
<evidence type="ECO:0000256" key="1">
    <source>
        <dbReference type="ARBA" id="ARBA00001946"/>
    </source>
</evidence>
<accession>A0ABW0XA03</accession>
<evidence type="ECO:0000256" key="3">
    <source>
        <dbReference type="ARBA" id="ARBA00022842"/>
    </source>
</evidence>
<name>A0ABW0XA03_9ACTN</name>
<sequence>MLHNPPVRRIGCVVVLTDMEGRVLLLDPVYKDGLILPGGSAEANEPPHKAAIRHLHAETGLTRHITHTLTVDWVPADRYPEGLNIIFDGGLIAERDKPYITVPPVEVSGLRGHRWAAMNELHSLMQPDQARRVEAALNSKLSQRSSPVLVGGRPVR</sequence>
<organism evidence="5 6">
    <name type="scientific">Kitasatospora misakiensis</name>
    <dbReference type="NCBI Taxonomy" id="67330"/>
    <lineage>
        <taxon>Bacteria</taxon>
        <taxon>Bacillati</taxon>
        <taxon>Actinomycetota</taxon>
        <taxon>Actinomycetes</taxon>
        <taxon>Kitasatosporales</taxon>
        <taxon>Streptomycetaceae</taxon>
        <taxon>Kitasatospora</taxon>
    </lineage>
</organism>
<evidence type="ECO:0000259" key="4">
    <source>
        <dbReference type="PROSITE" id="PS51462"/>
    </source>
</evidence>
<proteinExistence type="predicted"/>
<dbReference type="SUPFAM" id="SSF55811">
    <property type="entry name" value="Nudix"/>
    <property type="match status" value="1"/>
</dbReference>
<dbReference type="InterPro" id="IPR000086">
    <property type="entry name" value="NUDIX_hydrolase_dom"/>
</dbReference>
<dbReference type="PANTHER" id="PTHR43046">
    <property type="entry name" value="GDP-MANNOSE MANNOSYL HYDROLASE"/>
    <property type="match status" value="1"/>
</dbReference>
<comment type="cofactor">
    <cofactor evidence="1">
        <name>Mg(2+)</name>
        <dbReference type="ChEBI" id="CHEBI:18420"/>
    </cofactor>
</comment>
<evidence type="ECO:0000313" key="5">
    <source>
        <dbReference type="EMBL" id="MFC5667402.1"/>
    </source>
</evidence>
<gene>
    <name evidence="5" type="ORF">ACFP3U_31095</name>
</gene>
<evidence type="ECO:0000313" key="6">
    <source>
        <dbReference type="Proteomes" id="UP001595975"/>
    </source>
</evidence>
<dbReference type="RefSeq" id="WP_380229091.1">
    <property type="nucleotide sequence ID" value="NZ_JBHSOF010000056.1"/>
</dbReference>
<dbReference type="InterPro" id="IPR015797">
    <property type="entry name" value="NUDIX_hydrolase-like_dom_sf"/>
</dbReference>
<keyword evidence="6" id="KW-1185">Reference proteome</keyword>
<keyword evidence="3" id="KW-0460">Magnesium</keyword>
<dbReference type="Pfam" id="PF00293">
    <property type="entry name" value="NUDIX"/>
    <property type="match status" value="1"/>
</dbReference>
<protein>
    <submittedName>
        <fullName evidence="5">NUDIX domain-containing protein</fullName>
    </submittedName>
</protein>
<dbReference type="PROSITE" id="PS51462">
    <property type="entry name" value="NUDIX"/>
    <property type="match status" value="1"/>
</dbReference>
<comment type="caution">
    <text evidence="5">The sequence shown here is derived from an EMBL/GenBank/DDBJ whole genome shotgun (WGS) entry which is preliminary data.</text>
</comment>
<evidence type="ECO:0000256" key="2">
    <source>
        <dbReference type="ARBA" id="ARBA00022801"/>
    </source>
</evidence>
<reference evidence="6" key="1">
    <citation type="journal article" date="2019" name="Int. J. Syst. Evol. Microbiol.">
        <title>The Global Catalogue of Microorganisms (GCM) 10K type strain sequencing project: providing services to taxonomists for standard genome sequencing and annotation.</title>
        <authorList>
            <consortium name="The Broad Institute Genomics Platform"/>
            <consortium name="The Broad Institute Genome Sequencing Center for Infectious Disease"/>
            <person name="Wu L."/>
            <person name="Ma J."/>
        </authorList>
    </citation>
    <scope>NUCLEOTIDE SEQUENCE [LARGE SCALE GENOMIC DNA]</scope>
    <source>
        <strain evidence="6">CGMCC 4.1437</strain>
    </source>
</reference>
<dbReference type="PANTHER" id="PTHR43046:SF12">
    <property type="entry name" value="GDP-MANNOSE MANNOSYL HYDROLASE"/>
    <property type="match status" value="1"/>
</dbReference>
<keyword evidence="2" id="KW-0378">Hydrolase</keyword>
<dbReference type="Gene3D" id="3.90.79.10">
    <property type="entry name" value="Nucleoside Triphosphate Pyrophosphohydrolase"/>
    <property type="match status" value="1"/>
</dbReference>
<dbReference type="Proteomes" id="UP001595975">
    <property type="component" value="Unassembled WGS sequence"/>
</dbReference>